<comment type="caution">
    <text evidence="2">The sequence shown here is derived from an EMBL/GenBank/DDBJ whole genome shotgun (WGS) entry which is preliminary data.</text>
</comment>
<dbReference type="EMBL" id="QWLV01000001">
    <property type="protein sequence ID" value="RHW18771.1"/>
    <property type="molecule type" value="Genomic_DNA"/>
</dbReference>
<organism evidence="2 3">
    <name type="scientific">Sphingomonas gilva</name>
    <dbReference type="NCBI Taxonomy" id="2305907"/>
    <lineage>
        <taxon>Bacteria</taxon>
        <taxon>Pseudomonadati</taxon>
        <taxon>Pseudomonadota</taxon>
        <taxon>Alphaproteobacteria</taxon>
        <taxon>Sphingomonadales</taxon>
        <taxon>Sphingomonadaceae</taxon>
        <taxon>Sphingomonas</taxon>
    </lineage>
</organism>
<evidence type="ECO:0000313" key="3">
    <source>
        <dbReference type="Proteomes" id="UP000266693"/>
    </source>
</evidence>
<dbReference type="RefSeq" id="WP_118862278.1">
    <property type="nucleotide sequence ID" value="NZ_QWLV01000001.1"/>
</dbReference>
<evidence type="ECO:0000313" key="2">
    <source>
        <dbReference type="EMBL" id="RHW18771.1"/>
    </source>
</evidence>
<dbReference type="AlphaFoldDB" id="A0A396RYH1"/>
<dbReference type="InterPro" id="IPR014922">
    <property type="entry name" value="YdhG-like"/>
</dbReference>
<keyword evidence="3" id="KW-1185">Reference proteome</keyword>
<dbReference type="Proteomes" id="UP000266693">
    <property type="component" value="Unassembled WGS sequence"/>
</dbReference>
<reference evidence="2 3" key="1">
    <citation type="submission" date="2018-08" db="EMBL/GenBank/DDBJ databases">
        <title>The multiple taxonomic identification of Sphingomonas gilva.</title>
        <authorList>
            <person name="Zhu D."/>
            <person name="Zheng S."/>
        </authorList>
    </citation>
    <scope>NUCLEOTIDE SEQUENCE [LARGE SCALE GENOMIC DNA]</scope>
    <source>
        <strain evidence="2 3">ZDH117</strain>
    </source>
</reference>
<feature type="domain" description="YdhG-like" evidence="1">
    <location>
        <begin position="25"/>
        <end position="127"/>
    </location>
</feature>
<gene>
    <name evidence="2" type="ORF">D1610_01020</name>
</gene>
<name>A0A396RYH1_9SPHN</name>
<sequence>MAENKTKPTNASVAAFIEAVEPAQRREDAKTVCALMERLSGEPPVLWGPSIIGFGTCHYRYESGREGDMPRIGFSPRKAQLVLYIVSDFPRYEALMAKLGKYTTGKSCLYIKKLADVDMAVLEELIVASLADTAERYPT</sequence>
<evidence type="ECO:0000259" key="1">
    <source>
        <dbReference type="Pfam" id="PF08818"/>
    </source>
</evidence>
<proteinExistence type="predicted"/>
<dbReference type="OrthoDB" id="5951444at2"/>
<dbReference type="Pfam" id="PF08818">
    <property type="entry name" value="DUF1801"/>
    <property type="match status" value="1"/>
</dbReference>
<accession>A0A396RYH1</accession>
<protein>
    <submittedName>
        <fullName evidence="2">DUF1801 domain-containing protein</fullName>
    </submittedName>
</protein>